<keyword evidence="6" id="KW-0445">Lipid transport</keyword>
<keyword evidence="15" id="KW-1185">Reference proteome</keyword>
<sequence length="537" mass="63587">MNHYHRFVNNPNRFSVFFNIIKGTKVRNAKMYPQKFSQSVVSYKPNLKNITDGIRKTYLTNQTLIMIRQKLNDIGAMKSANRKIHDFIVNGKLYKLLKTLPKSASKQQRENILKIWAHHCECVLAQRLRRCQQMFCLYTRLWEERALNDFIKRMRQSLIRKGKDFALGALGVSLYDWKENRIPLEDLKEHQNEFEYVQTLKENTICMMCDPSQKTTNNVTICECGTAGKPDTNKSYDQWVPYLEREDLVVWRKPHPSGLYEYKVYGSYDDVCAMDFLQTQIDMEYRRKWDKMTVMLEVAETDPTPDSNSDLIYWELEWPKLFANRDYVFKRRYLIDDEANMLYIISRSITDYPKYPPYKEKFRVEEYWSRMIIRPKANRNMKELGIEFTLTYFDNPGLNIPSSVMTWATMRAMPDFLARMREATREYKNYCRSEGTSEYCRLLVAEERAEAEKQAKEKLDYCNFVRLTENIRKRAATWTSRTKGSNEELPELNPGNTKNIESSTGIDSGGNDSPSSGAIQPKHSSFWKYFHPLYYFH</sequence>
<dbReference type="GO" id="GO:0005829">
    <property type="term" value="C:cytosol"/>
    <property type="evidence" value="ECO:0007669"/>
    <property type="project" value="UniProtKB-ARBA"/>
</dbReference>
<dbReference type="Pfam" id="PF01852">
    <property type="entry name" value="START"/>
    <property type="match status" value="1"/>
</dbReference>
<dbReference type="InterPro" id="IPR051213">
    <property type="entry name" value="START_lipid_transfer"/>
</dbReference>
<dbReference type="PROSITE" id="PS50848">
    <property type="entry name" value="START"/>
    <property type="match status" value="1"/>
</dbReference>
<evidence type="ECO:0000256" key="2">
    <source>
        <dbReference type="ARBA" id="ARBA00022448"/>
    </source>
</evidence>
<dbReference type="OrthoDB" id="1295045at2759"/>
<dbReference type="GO" id="GO:0008289">
    <property type="term" value="F:lipid binding"/>
    <property type="evidence" value="ECO:0007669"/>
    <property type="project" value="UniProtKB-KW"/>
</dbReference>
<keyword evidence="7" id="KW-0446">Lipid-binding</keyword>
<comment type="subunit">
    <text evidence="8">Interacts with ACOT13/THEM2.</text>
</comment>
<feature type="region of interest" description="Disordered" evidence="12">
    <location>
        <begin position="478"/>
        <end position="517"/>
    </location>
</feature>
<reference evidence="14 15" key="1">
    <citation type="submission" date="2019-01" db="EMBL/GenBank/DDBJ databases">
        <authorList>
            <person name="Sayadi A."/>
        </authorList>
    </citation>
    <scope>NUCLEOTIDE SEQUENCE [LARGE SCALE GENOMIC DNA]</scope>
</reference>
<evidence type="ECO:0000256" key="10">
    <source>
        <dbReference type="ARBA" id="ARBA00077188"/>
    </source>
</evidence>
<evidence type="ECO:0000256" key="6">
    <source>
        <dbReference type="ARBA" id="ARBA00023055"/>
    </source>
</evidence>
<evidence type="ECO:0000256" key="9">
    <source>
        <dbReference type="ARBA" id="ARBA00069061"/>
    </source>
</evidence>
<comment type="subcellular location">
    <subcellularLocation>
        <location evidence="1">Cytoplasm</location>
    </subcellularLocation>
</comment>
<dbReference type="PANTHER" id="PTHR19308:SF8">
    <property type="entry name" value="STAR-RELATED LIPID TRANSFER PROTEIN 7, MITOCHONDRIAL"/>
    <property type="match status" value="1"/>
</dbReference>
<keyword evidence="4" id="KW-0597">Phosphoprotein</keyword>
<name>A0A653CR74_CALMS</name>
<evidence type="ECO:0000256" key="4">
    <source>
        <dbReference type="ARBA" id="ARBA00022553"/>
    </source>
</evidence>
<gene>
    <name evidence="14" type="ORF">CALMAC_LOCUS11213</name>
</gene>
<feature type="compositionally biased region" description="Polar residues" evidence="12">
    <location>
        <begin position="494"/>
        <end position="517"/>
    </location>
</feature>
<dbReference type="Gene3D" id="3.30.530.20">
    <property type="match status" value="1"/>
</dbReference>
<evidence type="ECO:0000313" key="14">
    <source>
        <dbReference type="EMBL" id="VEN50441.1"/>
    </source>
</evidence>
<evidence type="ECO:0000256" key="11">
    <source>
        <dbReference type="ARBA" id="ARBA00079049"/>
    </source>
</evidence>
<dbReference type="FunFam" id="3.30.530.20:FF:000017">
    <property type="entry name" value="Phosphatidylcholine transfer protein, putative"/>
    <property type="match status" value="1"/>
</dbReference>
<dbReference type="AlphaFoldDB" id="A0A653CR74"/>
<protein>
    <recommendedName>
        <fullName evidence="9">Phosphatidylcholine transfer protein</fullName>
    </recommendedName>
    <alternativeName>
        <fullName evidence="11">START domain-containing protein 2</fullName>
    </alternativeName>
    <alternativeName>
        <fullName evidence="10">StAR-related lipid transfer protein 2</fullName>
    </alternativeName>
</protein>
<evidence type="ECO:0000256" key="3">
    <source>
        <dbReference type="ARBA" id="ARBA00022490"/>
    </source>
</evidence>
<dbReference type="EMBL" id="CAACVG010008601">
    <property type="protein sequence ID" value="VEN50441.1"/>
    <property type="molecule type" value="Genomic_DNA"/>
</dbReference>
<evidence type="ECO:0000256" key="8">
    <source>
        <dbReference type="ARBA" id="ARBA00063535"/>
    </source>
</evidence>
<evidence type="ECO:0000256" key="12">
    <source>
        <dbReference type="SAM" id="MobiDB-lite"/>
    </source>
</evidence>
<dbReference type="SUPFAM" id="SSF55961">
    <property type="entry name" value="Bet v1-like"/>
    <property type="match status" value="1"/>
</dbReference>
<proteinExistence type="predicted"/>
<organism evidence="14 15">
    <name type="scientific">Callosobruchus maculatus</name>
    <name type="common">Southern cowpea weevil</name>
    <name type="synonym">Pulse bruchid</name>
    <dbReference type="NCBI Taxonomy" id="64391"/>
    <lineage>
        <taxon>Eukaryota</taxon>
        <taxon>Metazoa</taxon>
        <taxon>Ecdysozoa</taxon>
        <taxon>Arthropoda</taxon>
        <taxon>Hexapoda</taxon>
        <taxon>Insecta</taxon>
        <taxon>Pterygota</taxon>
        <taxon>Neoptera</taxon>
        <taxon>Endopterygota</taxon>
        <taxon>Coleoptera</taxon>
        <taxon>Polyphaga</taxon>
        <taxon>Cucujiformia</taxon>
        <taxon>Chrysomeloidea</taxon>
        <taxon>Chrysomelidae</taxon>
        <taxon>Bruchinae</taxon>
        <taxon>Bruchini</taxon>
        <taxon>Callosobruchus</taxon>
    </lineage>
</organism>
<evidence type="ECO:0000256" key="5">
    <source>
        <dbReference type="ARBA" id="ARBA00022990"/>
    </source>
</evidence>
<dbReference type="InterPro" id="IPR023393">
    <property type="entry name" value="START-like_dom_sf"/>
</dbReference>
<keyword evidence="3" id="KW-0963">Cytoplasm</keyword>
<dbReference type="GO" id="GO:0006869">
    <property type="term" value="P:lipid transport"/>
    <property type="evidence" value="ECO:0007669"/>
    <property type="project" value="UniProtKB-KW"/>
</dbReference>
<evidence type="ECO:0000313" key="15">
    <source>
        <dbReference type="Proteomes" id="UP000410492"/>
    </source>
</evidence>
<evidence type="ECO:0000259" key="13">
    <source>
        <dbReference type="PROSITE" id="PS50848"/>
    </source>
</evidence>
<dbReference type="InterPro" id="IPR002913">
    <property type="entry name" value="START_lipid-bd_dom"/>
</dbReference>
<dbReference type="SMART" id="SM00234">
    <property type="entry name" value="START"/>
    <property type="match status" value="1"/>
</dbReference>
<evidence type="ECO:0000256" key="1">
    <source>
        <dbReference type="ARBA" id="ARBA00004496"/>
    </source>
</evidence>
<dbReference type="Proteomes" id="UP000410492">
    <property type="component" value="Unassembled WGS sequence"/>
</dbReference>
<feature type="domain" description="START" evidence="13">
    <location>
        <begin position="239"/>
        <end position="429"/>
    </location>
</feature>
<evidence type="ECO:0000256" key="7">
    <source>
        <dbReference type="ARBA" id="ARBA00023121"/>
    </source>
</evidence>
<dbReference type="PANTHER" id="PTHR19308">
    <property type="entry name" value="PHOSPHATIDYLCHOLINE TRANSFER PROTEIN"/>
    <property type="match status" value="1"/>
</dbReference>
<keyword evidence="2" id="KW-0813">Transport</keyword>
<keyword evidence="5" id="KW-0007">Acetylation</keyword>
<accession>A0A653CR74</accession>